<dbReference type="GO" id="GO:0051205">
    <property type="term" value="P:protein insertion into membrane"/>
    <property type="evidence" value="ECO:0007669"/>
    <property type="project" value="TreeGrafter"/>
</dbReference>
<protein>
    <recommendedName>
        <fullName evidence="3 13">Membrane protein insertase YidC</fullName>
    </recommendedName>
    <alternativeName>
        <fullName evidence="12 13">Foldase YidC</fullName>
    </alternativeName>
    <alternativeName>
        <fullName evidence="11 13">Membrane integrase YidC</fullName>
    </alternativeName>
    <alternativeName>
        <fullName evidence="13">Membrane protein YidC</fullName>
    </alternativeName>
</protein>
<dbReference type="EMBL" id="PZKE01000012">
    <property type="protein sequence ID" value="PTE13732.1"/>
    <property type="molecule type" value="Genomic_DNA"/>
</dbReference>
<sequence length="639" mass="69802">MGDNNNKNLILATVLSFLVIMVWFVLFPPPEPVVAPDPATATQAAPEGSAATPAVPGAPAAAAAGADVATAVPESPRLSIDTPELQGSISMKGARIDDLLLKKYPETLDPGSPIVRLLSPVGEEHPYYAVFGWLPVSGLAAGEVPDARTEWTIAKGATLAPGQPATLSWDNGKGLTFLREFQVDENYLFTVTDTVKNSGAAPVQLSPYGIVARHGLPKMQNFFVIHEGAVRRTDGTLEETRYKDVVKLDANPAEAAATEIVESTGDGWIGFTDHYWMTILVPEQGKPFTQVTKHVAQSDIYQAEVRQPAVSVAPGESITNSTRLFAGAKEWEVIRAYQNEAGIPGFIDSIDWGWFYFLTKPIFQVLHWLHGLIGNMGLAIIALTFVLKLIVLPLAYKSYVSMARMKELQPEMEAIKLRAGDDKQRLQRETLQLYKDKKVNPAAGCLPILIQIPIFFSLYKVIFVTIELRHAPFFGWLRDLSAPDTSSIYNLFGLLPWASPTPGTLMATIFIGVLPILLGITMWLQQKLNPAPADPVQQQIFAWMPWVFMFMLGGFASGLVVYWITNNLITFTQQYLIMRSHGHKPDLFGNIKSGFRKKEAVAVATVTPPPAKAAAKPAPKEATPKPVAKSPPKGGGRKK</sequence>
<dbReference type="InterPro" id="IPR038221">
    <property type="entry name" value="YidC_periplasmic_sf"/>
</dbReference>
<dbReference type="Pfam" id="PF02096">
    <property type="entry name" value="60KD_IMP"/>
    <property type="match status" value="1"/>
</dbReference>
<dbReference type="PRINTS" id="PR00701">
    <property type="entry name" value="60KDINNERMP"/>
</dbReference>
<dbReference type="CDD" id="cd19961">
    <property type="entry name" value="EcYidC-like_peri"/>
    <property type="match status" value="1"/>
</dbReference>
<comment type="caution">
    <text evidence="17">The sequence shown here is derived from an EMBL/GenBank/DDBJ whole genome shotgun (WGS) entry which is preliminary data.</text>
</comment>
<dbReference type="AlphaFoldDB" id="A0A2T4J748"/>
<gene>
    <name evidence="13" type="primary">yidC</name>
    <name evidence="17" type="ORF">C5F44_12690</name>
</gene>
<comment type="function">
    <text evidence="13">Required for the insertion and/or proper folding and/or complex formation of integral membrane proteins into the membrane. Involved in integration of membrane proteins that insert both dependently and independently of the Sec translocase complex, as well as at least some lipoproteins. Aids folding of multispanning membrane proteins.</text>
</comment>
<evidence type="ECO:0000256" key="9">
    <source>
        <dbReference type="ARBA" id="ARBA00023136"/>
    </source>
</evidence>
<comment type="subcellular location">
    <subcellularLocation>
        <location evidence="1">Cell inner membrane</location>
        <topology evidence="1">Multi-pass membrane protein</topology>
    </subcellularLocation>
    <subcellularLocation>
        <location evidence="13">Cell membrane</location>
        <topology evidence="13">Multi-pass membrane protein</topology>
    </subcellularLocation>
</comment>
<dbReference type="CDD" id="cd20070">
    <property type="entry name" value="5TM_YidC_Alb3"/>
    <property type="match status" value="1"/>
</dbReference>
<evidence type="ECO:0000256" key="13">
    <source>
        <dbReference type="HAMAP-Rule" id="MF_01810"/>
    </source>
</evidence>
<keyword evidence="10 13" id="KW-0143">Chaperone</keyword>
<reference evidence="17 18" key="1">
    <citation type="submission" date="2018-03" db="EMBL/GenBank/DDBJ databases">
        <title>Rhodobacter blasticus.</title>
        <authorList>
            <person name="Meyer T.E."/>
            <person name="Miller S."/>
            <person name="Lodha T."/>
            <person name="Gandham S."/>
            <person name="Chintalapati S."/>
            <person name="Chintalapati V.R."/>
        </authorList>
    </citation>
    <scope>NUCLEOTIDE SEQUENCE [LARGE SCALE GENOMIC DNA]</scope>
    <source>
        <strain evidence="17 18">DSM 2131</strain>
    </source>
</reference>
<evidence type="ECO:0000256" key="8">
    <source>
        <dbReference type="ARBA" id="ARBA00022989"/>
    </source>
</evidence>
<dbReference type="NCBIfam" id="TIGR03592">
    <property type="entry name" value="yidC_oxa1_cterm"/>
    <property type="match status" value="1"/>
</dbReference>
<evidence type="ECO:0000256" key="12">
    <source>
        <dbReference type="ARBA" id="ARBA00033342"/>
    </source>
</evidence>
<dbReference type="GO" id="GO:0032977">
    <property type="term" value="F:membrane insertase activity"/>
    <property type="evidence" value="ECO:0007669"/>
    <property type="project" value="InterPro"/>
</dbReference>
<evidence type="ECO:0000256" key="5">
    <source>
        <dbReference type="ARBA" id="ARBA00022475"/>
    </source>
</evidence>
<evidence type="ECO:0000256" key="4">
    <source>
        <dbReference type="ARBA" id="ARBA00022448"/>
    </source>
</evidence>
<feature type="transmembrane region" description="Helical" evidence="13">
    <location>
        <begin position="545"/>
        <end position="564"/>
    </location>
</feature>
<keyword evidence="18" id="KW-1185">Reference proteome</keyword>
<dbReference type="PRINTS" id="PR01900">
    <property type="entry name" value="YIDCPROTEIN"/>
</dbReference>
<dbReference type="InterPro" id="IPR001708">
    <property type="entry name" value="YidC/ALB3/OXA1/COX18"/>
</dbReference>
<feature type="domain" description="Membrane insertase YidC N-terminal" evidence="16">
    <location>
        <begin position="77"/>
        <end position="364"/>
    </location>
</feature>
<evidence type="ECO:0000313" key="17">
    <source>
        <dbReference type="EMBL" id="PTE13732.1"/>
    </source>
</evidence>
<name>A0A2T4J748_FUSBL</name>
<comment type="subunit">
    <text evidence="13">Interacts with the Sec translocase complex via SecD. Specifically interacts with transmembrane segments of nascent integral membrane proteins during membrane integration.</text>
</comment>
<evidence type="ECO:0000256" key="7">
    <source>
        <dbReference type="ARBA" id="ARBA00022927"/>
    </source>
</evidence>
<dbReference type="PANTHER" id="PTHR12428">
    <property type="entry name" value="OXA1"/>
    <property type="match status" value="1"/>
</dbReference>
<evidence type="ECO:0000256" key="2">
    <source>
        <dbReference type="ARBA" id="ARBA00010527"/>
    </source>
</evidence>
<dbReference type="Gene3D" id="2.70.98.90">
    <property type="match status" value="1"/>
</dbReference>
<evidence type="ECO:0000259" key="15">
    <source>
        <dbReference type="Pfam" id="PF02096"/>
    </source>
</evidence>
<evidence type="ECO:0000256" key="3">
    <source>
        <dbReference type="ARBA" id="ARBA00015325"/>
    </source>
</evidence>
<dbReference type="InterPro" id="IPR028055">
    <property type="entry name" value="YidC/Oxa/ALB_C"/>
</dbReference>
<keyword evidence="4 13" id="KW-0813">Transport</keyword>
<feature type="domain" description="Membrane insertase YidC/Oxa/ALB C-terminal" evidence="15">
    <location>
        <begin position="376"/>
        <end position="579"/>
    </location>
</feature>
<dbReference type="GO" id="GO:0015031">
    <property type="term" value="P:protein transport"/>
    <property type="evidence" value="ECO:0007669"/>
    <property type="project" value="UniProtKB-KW"/>
</dbReference>
<keyword evidence="6 13" id="KW-0812">Transmembrane</keyword>
<evidence type="ECO:0000256" key="11">
    <source>
        <dbReference type="ARBA" id="ARBA00033245"/>
    </source>
</evidence>
<evidence type="ECO:0000256" key="6">
    <source>
        <dbReference type="ARBA" id="ARBA00022692"/>
    </source>
</evidence>
<dbReference type="RefSeq" id="WP_107673989.1">
    <property type="nucleotide sequence ID" value="NZ_PZKE01000012.1"/>
</dbReference>
<dbReference type="GO" id="GO:0005886">
    <property type="term" value="C:plasma membrane"/>
    <property type="evidence" value="ECO:0007669"/>
    <property type="project" value="UniProtKB-SubCell"/>
</dbReference>
<dbReference type="InterPro" id="IPR019998">
    <property type="entry name" value="Membr_insert_YidC"/>
</dbReference>
<evidence type="ECO:0000313" key="18">
    <source>
        <dbReference type="Proteomes" id="UP000241362"/>
    </source>
</evidence>
<keyword evidence="9 13" id="KW-0472">Membrane</keyword>
<feature type="region of interest" description="Disordered" evidence="14">
    <location>
        <begin position="38"/>
        <end position="57"/>
    </location>
</feature>
<dbReference type="PANTHER" id="PTHR12428:SF65">
    <property type="entry name" value="CYTOCHROME C OXIDASE ASSEMBLY PROTEIN COX18, MITOCHONDRIAL"/>
    <property type="match status" value="1"/>
</dbReference>
<dbReference type="Proteomes" id="UP000241362">
    <property type="component" value="Unassembled WGS sequence"/>
</dbReference>
<organism evidence="17 18">
    <name type="scientific">Fuscovulum blasticum DSM 2131</name>
    <dbReference type="NCBI Taxonomy" id="1188250"/>
    <lineage>
        <taxon>Bacteria</taxon>
        <taxon>Pseudomonadati</taxon>
        <taxon>Pseudomonadota</taxon>
        <taxon>Alphaproteobacteria</taxon>
        <taxon>Rhodobacterales</taxon>
        <taxon>Paracoccaceae</taxon>
        <taxon>Pseudogemmobacter</taxon>
    </lineage>
</organism>
<evidence type="ECO:0000256" key="14">
    <source>
        <dbReference type="SAM" id="MobiDB-lite"/>
    </source>
</evidence>
<dbReference type="InterPro" id="IPR047196">
    <property type="entry name" value="YidC_ALB_C"/>
</dbReference>
<keyword evidence="5 13" id="KW-1003">Cell membrane</keyword>
<accession>A0A2T4J748</accession>
<keyword evidence="8 13" id="KW-1133">Transmembrane helix</keyword>
<dbReference type="NCBIfam" id="NF002353">
    <property type="entry name" value="PRK01318.1-4"/>
    <property type="match status" value="1"/>
</dbReference>
<feature type="transmembrane region" description="Helical" evidence="13">
    <location>
        <begin position="442"/>
        <end position="466"/>
    </location>
</feature>
<feature type="region of interest" description="Disordered" evidence="14">
    <location>
        <begin position="606"/>
        <end position="639"/>
    </location>
</feature>
<feature type="compositionally biased region" description="Low complexity" evidence="14">
    <location>
        <begin position="606"/>
        <end position="617"/>
    </location>
</feature>
<proteinExistence type="inferred from homology"/>
<dbReference type="InterPro" id="IPR028053">
    <property type="entry name" value="Membr_insert_YidC_N"/>
</dbReference>
<dbReference type="Pfam" id="PF14849">
    <property type="entry name" value="YidC_periplas"/>
    <property type="match status" value="1"/>
</dbReference>
<keyword evidence="7 13" id="KW-0653">Protein transport</keyword>
<feature type="transmembrane region" description="Helical" evidence="13">
    <location>
        <begin position="368"/>
        <end position="396"/>
    </location>
</feature>
<evidence type="ECO:0000256" key="1">
    <source>
        <dbReference type="ARBA" id="ARBA00004429"/>
    </source>
</evidence>
<evidence type="ECO:0000259" key="16">
    <source>
        <dbReference type="Pfam" id="PF14849"/>
    </source>
</evidence>
<dbReference type="HAMAP" id="MF_01810">
    <property type="entry name" value="YidC_type1"/>
    <property type="match status" value="1"/>
</dbReference>
<feature type="transmembrane region" description="Helical" evidence="13">
    <location>
        <begin position="9"/>
        <end position="27"/>
    </location>
</feature>
<feature type="transmembrane region" description="Helical" evidence="13">
    <location>
        <begin position="504"/>
        <end position="524"/>
    </location>
</feature>
<comment type="similarity">
    <text evidence="2 13">Belongs to the OXA1/ALB3/YidC family. Type 1 subfamily.</text>
</comment>
<evidence type="ECO:0000256" key="10">
    <source>
        <dbReference type="ARBA" id="ARBA00023186"/>
    </source>
</evidence>
<dbReference type="NCBIfam" id="TIGR03593">
    <property type="entry name" value="yidC_nterm"/>
    <property type="match status" value="1"/>
</dbReference>